<sequence length="37" mass="4395">MRCDWQVMSLYKTKASGVRYQTLTLCIIHFFILISDI</sequence>
<evidence type="ECO:0000256" key="1">
    <source>
        <dbReference type="SAM" id="Phobius"/>
    </source>
</evidence>
<dbReference type="KEGG" id="dmm:dnm_066180"/>
<evidence type="ECO:0000313" key="2">
    <source>
        <dbReference type="EMBL" id="QTA90558.1"/>
    </source>
</evidence>
<protein>
    <submittedName>
        <fullName evidence="2">Uncharacterized protein</fullName>
    </submittedName>
</protein>
<gene>
    <name evidence="2" type="ORF">dnm_066180</name>
</gene>
<accession>A0A975BSF2</accession>
<keyword evidence="3" id="KW-1185">Reference proteome</keyword>
<organism evidence="2 3">
    <name type="scientific">Desulfonema magnum</name>
    <dbReference type="NCBI Taxonomy" id="45655"/>
    <lineage>
        <taxon>Bacteria</taxon>
        <taxon>Pseudomonadati</taxon>
        <taxon>Thermodesulfobacteriota</taxon>
        <taxon>Desulfobacteria</taxon>
        <taxon>Desulfobacterales</taxon>
        <taxon>Desulfococcaceae</taxon>
        <taxon>Desulfonema</taxon>
    </lineage>
</organism>
<dbReference type="Proteomes" id="UP000663722">
    <property type="component" value="Chromosome"/>
</dbReference>
<evidence type="ECO:0000313" key="3">
    <source>
        <dbReference type="Proteomes" id="UP000663722"/>
    </source>
</evidence>
<dbReference type="EMBL" id="CP061800">
    <property type="protein sequence ID" value="QTA90558.1"/>
    <property type="molecule type" value="Genomic_DNA"/>
</dbReference>
<proteinExistence type="predicted"/>
<keyword evidence="1" id="KW-0472">Membrane</keyword>
<keyword evidence="1" id="KW-0812">Transmembrane</keyword>
<name>A0A975BSF2_9BACT</name>
<dbReference type="AlphaFoldDB" id="A0A975BSF2"/>
<feature type="transmembrane region" description="Helical" evidence="1">
    <location>
        <begin position="18"/>
        <end position="35"/>
    </location>
</feature>
<keyword evidence="1" id="KW-1133">Transmembrane helix</keyword>
<reference evidence="2" key="1">
    <citation type="journal article" date="2021" name="Microb. Physiol.">
        <title>Proteogenomic Insights into the Physiology of Marine, Sulfate-Reducing, Filamentous Desulfonema limicola and Desulfonema magnum.</title>
        <authorList>
            <person name="Schnaars V."/>
            <person name="Wohlbrand L."/>
            <person name="Scheve S."/>
            <person name="Hinrichs C."/>
            <person name="Reinhardt R."/>
            <person name="Rabus R."/>
        </authorList>
    </citation>
    <scope>NUCLEOTIDE SEQUENCE</scope>
    <source>
        <strain evidence="2">4be13</strain>
    </source>
</reference>